<feature type="region of interest" description="Disordered" evidence="1">
    <location>
        <begin position="1"/>
        <end position="22"/>
    </location>
</feature>
<evidence type="ECO:0000256" key="1">
    <source>
        <dbReference type="SAM" id="MobiDB-lite"/>
    </source>
</evidence>
<dbReference type="Proteomes" id="UP000248795">
    <property type="component" value="Unassembled WGS sequence"/>
</dbReference>
<comment type="caution">
    <text evidence="2">The sequence shown here is derived from an EMBL/GenBank/DDBJ whole genome shotgun (WGS) entry which is preliminary data.</text>
</comment>
<gene>
    <name evidence="2" type="ORF">DK847_17300</name>
</gene>
<proteinExistence type="predicted"/>
<accession>A0A2W2BHF7</accession>
<evidence type="ECO:0000313" key="2">
    <source>
        <dbReference type="EMBL" id="PZF75599.1"/>
    </source>
</evidence>
<reference evidence="3" key="1">
    <citation type="submission" date="2018-06" db="EMBL/GenBank/DDBJ databases">
        <title>Aestuariibacter litoralis strain KCTC 52945T.</title>
        <authorList>
            <person name="Li X."/>
            <person name="Salam N."/>
            <person name="Li J.-L."/>
            <person name="Chen Y.-M."/>
            <person name="Yang Z.-W."/>
            <person name="Zhang L.-Y."/>
            <person name="Han M.-X."/>
            <person name="Xiao M."/>
            <person name="Li W.-J."/>
        </authorList>
    </citation>
    <scope>NUCLEOTIDE SEQUENCE [LARGE SCALE GENOMIC DNA]</scope>
    <source>
        <strain evidence="3">KCTC 52945</strain>
    </source>
</reference>
<evidence type="ECO:0000313" key="3">
    <source>
        <dbReference type="Proteomes" id="UP000248795"/>
    </source>
</evidence>
<protein>
    <submittedName>
        <fullName evidence="2">Uncharacterized protein</fullName>
    </submittedName>
</protein>
<dbReference type="EMBL" id="QKVK01000009">
    <property type="protein sequence ID" value="PZF75599.1"/>
    <property type="molecule type" value="Genomic_DNA"/>
</dbReference>
<feature type="compositionally biased region" description="Low complexity" evidence="1">
    <location>
        <begin position="1"/>
        <end position="14"/>
    </location>
</feature>
<dbReference type="AlphaFoldDB" id="A0A2W2BHF7"/>
<keyword evidence="3" id="KW-1185">Reference proteome</keyword>
<name>A0A2W2BHF7_9HYPH</name>
<organism evidence="2 3">
    <name type="scientific">Aestuariivirga litoralis</name>
    <dbReference type="NCBI Taxonomy" id="2650924"/>
    <lineage>
        <taxon>Bacteria</taxon>
        <taxon>Pseudomonadati</taxon>
        <taxon>Pseudomonadota</taxon>
        <taxon>Alphaproteobacteria</taxon>
        <taxon>Hyphomicrobiales</taxon>
        <taxon>Aestuariivirgaceae</taxon>
        <taxon>Aestuariivirga</taxon>
    </lineage>
</organism>
<sequence length="63" mass="6261">MTGATMIAAGGAAASPGESCRDPSLRTGGTAFNGCNYEQFPFALPLLAPVPGPAPDPIPPYIG</sequence>